<dbReference type="GO" id="GO:0006974">
    <property type="term" value="P:DNA damage response"/>
    <property type="evidence" value="ECO:0007669"/>
    <property type="project" value="InterPro"/>
</dbReference>
<feature type="compositionally biased region" description="Basic residues" evidence="1">
    <location>
        <begin position="190"/>
        <end position="199"/>
    </location>
</feature>
<dbReference type="GO" id="GO:0004222">
    <property type="term" value="F:metalloendopeptidase activity"/>
    <property type="evidence" value="ECO:0007669"/>
    <property type="project" value="InterPro"/>
</dbReference>
<organism evidence="3">
    <name type="scientific">Amorphochlora amoebiformis</name>
    <dbReference type="NCBI Taxonomy" id="1561963"/>
    <lineage>
        <taxon>Eukaryota</taxon>
        <taxon>Sar</taxon>
        <taxon>Rhizaria</taxon>
        <taxon>Cercozoa</taxon>
        <taxon>Chlorarachniophyceae</taxon>
        <taxon>Amorphochlora</taxon>
    </lineage>
</organism>
<reference evidence="3" key="1">
    <citation type="submission" date="2021-01" db="EMBL/GenBank/DDBJ databases">
        <authorList>
            <person name="Corre E."/>
            <person name="Pelletier E."/>
            <person name="Niang G."/>
            <person name="Scheremetjew M."/>
            <person name="Finn R."/>
            <person name="Kale V."/>
            <person name="Holt S."/>
            <person name="Cochrane G."/>
            <person name="Meng A."/>
            <person name="Brown T."/>
            <person name="Cohen L."/>
        </authorList>
    </citation>
    <scope>NUCLEOTIDE SEQUENCE</scope>
    <source>
        <strain evidence="3">CCMP2058</strain>
    </source>
</reference>
<dbReference type="SMART" id="SM00731">
    <property type="entry name" value="SprT"/>
    <property type="match status" value="1"/>
</dbReference>
<dbReference type="InterPro" id="IPR006640">
    <property type="entry name" value="SprT-like_domain"/>
</dbReference>
<dbReference type="Pfam" id="PF10263">
    <property type="entry name" value="SprT-like"/>
    <property type="match status" value="1"/>
</dbReference>
<dbReference type="PANTHER" id="PTHR21220">
    <property type="entry name" value="DNA-DEPENDENT METALLOPROTEASE SPRTN"/>
    <property type="match status" value="1"/>
</dbReference>
<dbReference type="PANTHER" id="PTHR21220:SF0">
    <property type="entry name" value="DNA-DEPENDENT METALLOPROTEASE SPRTN"/>
    <property type="match status" value="1"/>
</dbReference>
<evidence type="ECO:0000313" key="3">
    <source>
        <dbReference type="EMBL" id="CAD8452082.1"/>
    </source>
</evidence>
<accession>A0A7S0DE73</accession>
<feature type="region of interest" description="Disordered" evidence="1">
    <location>
        <begin position="265"/>
        <end position="287"/>
    </location>
</feature>
<evidence type="ECO:0000256" key="1">
    <source>
        <dbReference type="SAM" id="MobiDB-lite"/>
    </source>
</evidence>
<feature type="compositionally biased region" description="Basic and acidic residues" evidence="1">
    <location>
        <begin position="313"/>
        <end position="323"/>
    </location>
</feature>
<dbReference type="AlphaFoldDB" id="A0A7S0DE73"/>
<evidence type="ECO:0000259" key="2">
    <source>
        <dbReference type="SMART" id="SM00731"/>
    </source>
</evidence>
<feature type="region of interest" description="Disordered" evidence="1">
    <location>
        <begin position="302"/>
        <end position="323"/>
    </location>
</feature>
<dbReference type="GO" id="GO:0005634">
    <property type="term" value="C:nucleus"/>
    <property type="evidence" value="ECO:0007669"/>
    <property type="project" value="TreeGrafter"/>
</dbReference>
<feature type="compositionally biased region" description="Basic and acidic residues" evidence="1">
    <location>
        <begin position="204"/>
        <end position="225"/>
    </location>
</feature>
<feature type="region of interest" description="Disordered" evidence="1">
    <location>
        <begin position="172"/>
        <end position="249"/>
    </location>
</feature>
<proteinExistence type="predicted"/>
<sequence>MTRSAGLCEFKGAGGIQIRLSPSLLQFRSNTDIKETLLHEMIHAVTFLDRSEFSRDGHGPAFLSHMNNINDHRNPADPFRPFGGYKISVYHKFVDEVRHFQKHMWQCDRCCNLIRRAYNRTPSEKDCLYYRKDHSKWKYPLTFKRNRCGDVRCMVHNHIRLCGGQYIRISNSKDLNSNSNKGRKQGEKKSKPKAKKRNATKTIDSSKKLEKDSRKSLGTLRESEKTTANANTKSKLNTSSPLPRRPLMADDPDEVAKQIQRDADNGLFDSSSSNHPRPSPENDADKFRNDLHSLQDLAGGSFAEHVVGPGGAEIRDGDPDRHVDGEVVNKNRAVLEEMSGRRLREVAVIQGVDIRGLHEREEFISAILERGKEKASKATLTELSPLLRTSAEIPDGKCQS</sequence>
<feature type="compositionally biased region" description="Basic and acidic residues" evidence="1">
    <location>
        <begin position="278"/>
        <end position="287"/>
    </location>
</feature>
<name>A0A7S0DE73_9EUKA</name>
<dbReference type="GO" id="GO:0003697">
    <property type="term" value="F:single-stranded DNA binding"/>
    <property type="evidence" value="ECO:0007669"/>
    <property type="project" value="InterPro"/>
</dbReference>
<feature type="domain" description="SprT-like" evidence="2">
    <location>
        <begin position="1"/>
        <end position="144"/>
    </location>
</feature>
<protein>
    <recommendedName>
        <fullName evidence="2">SprT-like domain-containing protein</fullName>
    </recommendedName>
</protein>
<dbReference type="InterPro" id="IPR044245">
    <property type="entry name" value="Spartan"/>
</dbReference>
<feature type="compositionally biased region" description="Polar residues" evidence="1">
    <location>
        <begin position="226"/>
        <end position="241"/>
    </location>
</feature>
<gene>
    <name evidence="3" type="ORF">LAMO00422_LOCUS11234</name>
</gene>
<dbReference type="GO" id="GO:0031593">
    <property type="term" value="F:polyubiquitin modification-dependent protein binding"/>
    <property type="evidence" value="ECO:0007669"/>
    <property type="project" value="TreeGrafter"/>
</dbReference>
<dbReference type="EMBL" id="HBEM01016340">
    <property type="protein sequence ID" value="CAD8452082.1"/>
    <property type="molecule type" value="Transcribed_RNA"/>
</dbReference>